<comment type="caution">
    <text evidence="1">The sequence shown here is derived from an EMBL/GenBank/DDBJ whole genome shotgun (WGS) entry which is preliminary data.</text>
</comment>
<proteinExistence type="predicted"/>
<evidence type="ECO:0000313" key="2">
    <source>
        <dbReference type="Proteomes" id="UP000289437"/>
    </source>
</evidence>
<reference evidence="1 2" key="1">
    <citation type="submission" date="2018-11" db="EMBL/GenBank/DDBJ databases">
        <authorList>
            <person name="Mardanov A.V."/>
            <person name="Ravin N.V."/>
            <person name="Dedysh S.N."/>
        </authorList>
    </citation>
    <scope>NUCLEOTIDE SEQUENCE [LARGE SCALE GENOMIC DNA]</scope>
    <source>
        <strain evidence="1 2">AF10</strain>
    </source>
</reference>
<gene>
    <name evidence="1" type="ORF">GRAN_3459</name>
</gene>
<reference evidence="2" key="2">
    <citation type="submission" date="2019-02" db="EMBL/GenBank/DDBJ databases">
        <title>Granulicella sibirica sp. nov., a psychrotolerant acidobacterium isolated from an organic soil layer in forested tundra, West Siberia.</title>
        <authorList>
            <person name="Oshkin I.Y."/>
            <person name="Kulichevskaya I.S."/>
            <person name="Rijpstra W.I.C."/>
            <person name="Sinninghe Damste J.S."/>
            <person name="Rakitin A.L."/>
            <person name="Ravin N.V."/>
            <person name="Dedysh S.N."/>
        </authorList>
    </citation>
    <scope>NUCLEOTIDE SEQUENCE [LARGE SCALE GENOMIC DNA]</scope>
    <source>
        <strain evidence="2">AF10</strain>
    </source>
</reference>
<dbReference type="EMBL" id="RDSM01000002">
    <property type="protein sequence ID" value="RXH56602.1"/>
    <property type="molecule type" value="Genomic_DNA"/>
</dbReference>
<organism evidence="1 2">
    <name type="scientific">Granulicella sibirica</name>
    <dbReference type="NCBI Taxonomy" id="2479048"/>
    <lineage>
        <taxon>Bacteria</taxon>
        <taxon>Pseudomonadati</taxon>
        <taxon>Acidobacteriota</taxon>
        <taxon>Terriglobia</taxon>
        <taxon>Terriglobales</taxon>
        <taxon>Acidobacteriaceae</taxon>
        <taxon>Granulicella</taxon>
    </lineage>
</organism>
<dbReference type="SUPFAM" id="SSF160246">
    <property type="entry name" value="EspE N-terminal domain-like"/>
    <property type="match status" value="1"/>
</dbReference>
<dbReference type="InterPro" id="IPR037257">
    <property type="entry name" value="T2SS_E_N_sf"/>
</dbReference>
<dbReference type="AlphaFoldDB" id="A0A4Q0T1E5"/>
<name>A0A4Q0T1E5_9BACT</name>
<sequence>MSFLGARLGLEKRMVEVVSQDESAWFEDLYPPSLSRNFVGFSSVPATETPRKGCANPMCASGWTKPWRNKRRPIFEGQWACGAGCLEALVRNATGRELGSGVAATPQESPHRHRLPLGLVMLEQGWITHPQLRRAIDAQKSAGAGKIGEWLQHECGVSLETITRGLGLQWNCRVLSLDGFTPRSMALVMPRLLVEEFGLLPLRAEGSRRLYLGFRDRLDASAAFSLEQMSELHVESGIMGTEMFTHAHERLLDCEFIEATRETMRDTDEMSQKIAEILIDHQPVASRLVRLHRYYWLRTWLEAGAQSRVGMVPASSEDVFDTIFTVGLQN</sequence>
<protein>
    <submittedName>
        <fullName evidence="1">Uncharacterized protein</fullName>
    </submittedName>
</protein>
<dbReference type="Proteomes" id="UP000289437">
    <property type="component" value="Unassembled WGS sequence"/>
</dbReference>
<accession>A0A4Q0T1E5</accession>
<keyword evidence="2" id="KW-1185">Reference proteome</keyword>
<evidence type="ECO:0000313" key="1">
    <source>
        <dbReference type="EMBL" id="RXH56602.1"/>
    </source>
</evidence>